<dbReference type="SUPFAM" id="SSF53335">
    <property type="entry name" value="S-adenosyl-L-methionine-dependent methyltransferases"/>
    <property type="match status" value="1"/>
</dbReference>
<dbReference type="Proteomes" id="UP000060699">
    <property type="component" value="Chromosome"/>
</dbReference>
<dbReference type="Pfam" id="PF01728">
    <property type="entry name" value="FtsJ"/>
    <property type="match status" value="1"/>
</dbReference>
<dbReference type="InterPro" id="IPR002877">
    <property type="entry name" value="RNA_MeTrfase_FtsJ_dom"/>
</dbReference>
<dbReference type="CDD" id="cd02440">
    <property type="entry name" value="AdoMet_MTases"/>
    <property type="match status" value="1"/>
</dbReference>
<dbReference type="PANTHER" id="PTHR32319:SF0">
    <property type="entry name" value="BACTERIAL HEMOLYSIN-LIKE PROTEIN"/>
    <property type="match status" value="1"/>
</dbReference>
<dbReference type="InterPro" id="IPR036986">
    <property type="entry name" value="S4_RNA-bd_sf"/>
</dbReference>
<dbReference type="PROSITE" id="PS50889">
    <property type="entry name" value="S4"/>
    <property type="match status" value="1"/>
</dbReference>
<dbReference type="Gene3D" id="3.40.50.150">
    <property type="entry name" value="Vaccinia Virus protein VP39"/>
    <property type="match status" value="1"/>
</dbReference>
<dbReference type="InterPro" id="IPR002942">
    <property type="entry name" value="S4_RNA-bd"/>
</dbReference>
<dbReference type="SUPFAM" id="SSF55174">
    <property type="entry name" value="Alpha-L RNA-binding motif"/>
    <property type="match status" value="1"/>
</dbReference>
<evidence type="ECO:0000313" key="4">
    <source>
        <dbReference type="Proteomes" id="UP000060699"/>
    </source>
</evidence>
<dbReference type="Pfam" id="PF01479">
    <property type="entry name" value="S4"/>
    <property type="match status" value="1"/>
</dbReference>
<name>A0A0U2TYC6_9BURK</name>
<reference evidence="3 4" key="1">
    <citation type="submission" date="2015-12" db="EMBL/GenBank/DDBJ databases">
        <title>Complete genome of Roseateles depolymerans KCTC 42856.</title>
        <authorList>
            <person name="Kim K.M."/>
        </authorList>
    </citation>
    <scope>NUCLEOTIDE SEQUENCE [LARGE SCALE GENOMIC DNA]</scope>
    <source>
        <strain evidence="3 4">KCTC 42856</strain>
    </source>
</reference>
<dbReference type="KEGG" id="rdp:RD2015_657"/>
<protein>
    <submittedName>
        <fullName evidence="3">Hemolysin</fullName>
    </submittedName>
</protein>
<dbReference type="STRING" id="76731.RD2015_657"/>
<dbReference type="AlphaFoldDB" id="A0A0U2TYC6"/>
<dbReference type="PATRIC" id="fig|76731.3.peg.667"/>
<dbReference type="Gene3D" id="3.10.290.10">
    <property type="entry name" value="RNA-binding S4 domain"/>
    <property type="match status" value="1"/>
</dbReference>
<dbReference type="InterPro" id="IPR004538">
    <property type="entry name" value="Hemolysin_A/TlyA"/>
</dbReference>
<dbReference type="PIRSF" id="PIRSF005578">
    <property type="entry name" value="TlyA"/>
    <property type="match status" value="1"/>
</dbReference>
<keyword evidence="1" id="KW-0694">RNA-binding</keyword>
<dbReference type="InterPro" id="IPR047048">
    <property type="entry name" value="TlyA"/>
</dbReference>
<evidence type="ECO:0000256" key="1">
    <source>
        <dbReference type="ARBA" id="ARBA00022884"/>
    </source>
</evidence>
<keyword evidence="4" id="KW-1185">Reference proteome</keyword>
<dbReference type="EMBL" id="CP013729">
    <property type="protein sequence ID" value="ALV05153.1"/>
    <property type="molecule type" value="Genomic_DNA"/>
</dbReference>
<dbReference type="InterPro" id="IPR029063">
    <property type="entry name" value="SAM-dependent_MTases_sf"/>
</dbReference>
<comment type="similarity">
    <text evidence="2">Belongs to the TlyA family.</text>
</comment>
<dbReference type="PANTHER" id="PTHR32319">
    <property type="entry name" value="BACTERIAL HEMOLYSIN-LIKE PROTEIN"/>
    <property type="match status" value="1"/>
</dbReference>
<evidence type="ECO:0000256" key="2">
    <source>
        <dbReference type="ARBA" id="ARBA00029460"/>
    </source>
</evidence>
<accession>A0A0U2TYC6</accession>
<organism evidence="3 4">
    <name type="scientific">Roseateles depolymerans</name>
    <dbReference type="NCBI Taxonomy" id="76731"/>
    <lineage>
        <taxon>Bacteria</taxon>
        <taxon>Pseudomonadati</taxon>
        <taxon>Pseudomonadota</taxon>
        <taxon>Betaproteobacteria</taxon>
        <taxon>Burkholderiales</taxon>
        <taxon>Sphaerotilaceae</taxon>
        <taxon>Roseateles</taxon>
    </lineage>
</organism>
<dbReference type="GO" id="GO:0032259">
    <property type="term" value="P:methylation"/>
    <property type="evidence" value="ECO:0007669"/>
    <property type="project" value="InterPro"/>
</dbReference>
<gene>
    <name evidence="3" type="ORF">RD2015_657</name>
</gene>
<evidence type="ECO:0000313" key="3">
    <source>
        <dbReference type="EMBL" id="ALV05153.1"/>
    </source>
</evidence>
<dbReference type="CDD" id="cd00165">
    <property type="entry name" value="S4"/>
    <property type="match status" value="1"/>
</dbReference>
<dbReference type="GO" id="GO:0008168">
    <property type="term" value="F:methyltransferase activity"/>
    <property type="evidence" value="ECO:0007669"/>
    <property type="project" value="InterPro"/>
</dbReference>
<proteinExistence type="inferred from homology"/>
<sequence length="299" mass="31369">MTAAASRPGRPLGHLPSASLPCPSPFIASIAFTAPIASMRADQLLVSTGLAPTRSAAQRLIEQGAVSWHSPKGWVPLKKAGEALPEQAELRITDDAELRYVSRGGLKLEGALRVAGLDVTGLTALDVGQSTGGFTDCLLKAGAARVVGLDVGHDQLHASLRSDPRVAALEGTHVRALAESPLRTLAPEGGFDLVVGDLSFISMVGALPHLDPWLAVGGQALLLVKPQFELGPQAIGKGGLVKDVTLYPQLEQQARDAALALGWSVQGWMDSPITGGDGNREFFLWARKTGLQHREGPTP</sequence>
<dbReference type="GO" id="GO:0003723">
    <property type="term" value="F:RNA binding"/>
    <property type="evidence" value="ECO:0007669"/>
    <property type="project" value="UniProtKB-KW"/>
</dbReference>